<dbReference type="CDD" id="cd03263">
    <property type="entry name" value="ABC_subfamily_A"/>
    <property type="match status" value="1"/>
</dbReference>
<feature type="transmembrane region" description="Helical" evidence="10">
    <location>
        <begin position="339"/>
        <end position="357"/>
    </location>
</feature>
<dbReference type="EnsemblPlants" id="AUR62021722-RA">
    <property type="protein sequence ID" value="AUR62021722-RA:cds"/>
    <property type="gene ID" value="AUR62021722"/>
</dbReference>
<keyword evidence="8 10" id="KW-0472">Membrane</keyword>
<dbReference type="Pfam" id="PF25158">
    <property type="entry name" value="ABCA11_C"/>
    <property type="match status" value="1"/>
</dbReference>
<sequence length="864" mass="96958">MNHAINRANPENRDMPDPAYKNLLQPIPPCEEFSVRKPCYDFVWSGESSDSKRRIQRIIDAIMANNPGRPIPPSKVKSFKNQNETDAWFLNNPAVSPGALHLVDRNTTVISYGIQPNSSVVYIIPSQETFLKFQIPLQIAAEREIARTLVGDQNFNWTVGLKPFAHPAAKNSQGEIFLYLGKLCLLLISMQVFQNQLSNLIIEKEQKLRQAMNIMGLYDTAYWLSWLAWEIIMTFLVSLFTMLIGLRFRFRFFTRNNFLVLFLAMYLNLLSMFLAKYMQDEKIFKIIKHILPFIPFGRAVDMLTTASSSDPGMSWKGRNNCPQDPDEVQQECDFTMDGIYIRLIGAFFLWLLVALYLDNILPSENGIPKSPFYFLNPGYWTGRGGFEALESGIFGRTSWLPKPEMIMPDDEDVLKEENKIKKFMDDGKVDPDVAVQIRGLVKTYPGKLDKKLEISPPFHSVKGLWVNFPKDQLFCLLGHNGAGKTTTISCLTGITPVSGGDALIYDHSVRSSVGMSNIRKIIGVCPQFDILWSVLSGEEHLDLFCNIKGLNPDSIPTIVHKLLEDVQLAKSAKVRSGSYSGGMRRRLSVAAALIGDPKLVILDEPTTGMDPLTRRHVWDIIESSKRGRAIVLTTHSMEEADVLSDRIGIMAKGRLRCIGTPIRLKMRFGTGFVANMNFDKNVGETGNRSREELKQLFKRQLDVEPMEENKLYTTYVIPHEKEPLLKKAFGEVQDRQSEFGITDIQLGLATLEEVFLNIAKQEEMESAASEERFVTLSLTSGASIQIPMGARFVGIPGTESAENPQGAMVEVYWGEDDSGAPEILGHSPEKPIPSGLNLNIPKSTATELQGIVIHPSQVSDVSFT</sequence>
<feature type="domain" description="ABC transporter" evidence="11">
    <location>
        <begin position="435"/>
        <end position="677"/>
    </location>
</feature>
<dbReference type="InterPro" id="IPR017871">
    <property type="entry name" value="ABC_transporter-like_CS"/>
</dbReference>
<dbReference type="GO" id="GO:0005319">
    <property type="term" value="F:lipid transporter activity"/>
    <property type="evidence" value="ECO:0007669"/>
    <property type="project" value="TreeGrafter"/>
</dbReference>
<evidence type="ECO:0000256" key="5">
    <source>
        <dbReference type="ARBA" id="ARBA00022741"/>
    </source>
</evidence>
<dbReference type="SMART" id="SM00382">
    <property type="entry name" value="AAA"/>
    <property type="match status" value="1"/>
</dbReference>
<dbReference type="Gene3D" id="3.40.50.300">
    <property type="entry name" value="P-loop containing nucleotide triphosphate hydrolases"/>
    <property type="match status" value="1"/>
</dbReference>
<dbReference type="PANTHER" id="PTHR19229">
    <property type="entry name" value="ATP-BINDING CASSETTE TRANSPORTER SUBFAMILY A ABCA"/>
    <property type="match status" value="1"/>
</dbReference>
<dbReference type="Gramene" id="AUR62021722-RA">
    <property type="protein sequence ID" value="AUR62021722-RA:cds"/>
    <property type="gene ID" value="AUR62021722"/>
</dbReference>
<dbReference type="GO" id="GO:0005524">
    <property type="term" value="F:ATP binding"/>
    <property type="evidence" value="ECO:0007669"/>
    <property type="project" value="UniProtKB-KW"/>
</dbReference>
<evidence type="ECO:0000256" key="10">
    <source>
        <dbReference type="SAM" id="Phobius"/>
    </source>
</evidence>
<dbReference type="InterPro" id="IPR003593">
    <property type="entry name" value="AAA+_ATPase"/>
</dbReference>
<evidence type="ECO:0000256" key="9">
    <source>
        <dbReference type="SAM" id="MobiDB-lite"/>
    </source>
</evidence>
<proteinExistence type="inferred from homology"/>
<feature type="transmembrane region" description="Helical" evidence="10">
    <location>
        <begin position="258"/>
        <end position="278"/>
    </location>
</feature>
<dbReference type="InterPro" id="IPR013525">
    <property type="entry name" value="ABC2_TM"/>
</dbReference>
<evidence type="ECO:0000256" key="6">
    <source>
        <dbReference type="ARBA" id="ARBA00022840"/>
    </source>
</evidence>
<dbReference type="PROSITE" id="PS50893">
    <property type="entry name" value="ABC_TRANSPORTER_2"/>
    <property type="match status" value="1"/>
</dbReference>
<feature type="transmembrane region" description="Helical" evidence="10">
    <location>
        <begin position="223"/>
        <end position="246"/>
    </location>
</feature>
<keyword evidence="7 10" id="KW-1133">Transmembrane helix</keyword>
<dbReference type="Pfam" id="PF00005">
    <property type="entry name" value="ABC_tran"/>
    <property type="match status" value="1"/>
</dbReference>
<dbReference type="InterPro" id="IPR003439">
    <property type="entry name" value="ABC_transporter-like_ATP-bd"/>
</dbReference>
<feature type="region of interest" description="Disordered" evidence="9">
    <location>
        <begin position="1"/>
        <end position="21"/>
    </location>
</feature>
<dbReference type="SUPFAM" id="SSF52540">
    <property type="entry name" value="P-loop containing nucleoside triphosphate hydrolases"/>
    <property type="match status" value="1"/>
</dbReference>
<protein>
    <recommendedName>
        <fullName evidence="11">ABC transporter domain-containing protein</fullName>
    </recommendedName>
</protein>
<accession>A0A803M190</accession>
<dbReference type="Proteomes" id="UP000596660">
    <property type="component" value="Unplaced"/>
</dbReference>
<dbReference type="Pfam" id="PF12698">
    <property type="entry name" value="ABC2_membrane_3"/>
    <property type="match status" value="1"/>
</dbReference>
<evidence type="ECO:0000256" key="2">
    <source>
        <dbReference type="ARBA" id="ARBA00008526"/>
    </source>
</evidence>
<evidence type="ECO:0000256" key="4">
    <source>
        <dbReference type="ARBA" id="ARBA00022692"/>
    </source>
</evidence>
<dbReference type="GO" id="GO:0016020">
    <property type="term" value="C:membrane"/>
    <property type="evidence" value="ECO:0007669"/>
    <property type="project" value="UniProtKB-SubCell"/>
</dbReference>
<evidence type="ECO:0000313" key="12">
    <source>
        <dbReference type="EnsemblPlants" id="AUR62021722-RA:cds"/>
    </source>
</evidence>
<name>A0A803M190_CHEQI</name>
<dbReference type="InterPro" id="IPR026082">
    <property type="entry name" value="ABCA"/>
</dbReference>
<keyword evidence="5" id="KW-0547">Nucleotide-binding</keyword>
<organism evidence="12 13">
    <name type="scientific">Chenopodium quinoa</name>
    <name type="common">Quinoa</name>
    <dbReference type="NCBI Taxonomy" id="63459"/>
    <lineage>
        <taxon>Eukaryota</taxon>
        <taxon>Viridiplantae</taxon>
        <taxon>Streptophyta</taxon>
        <taxon>Embryophyta</taxon>
        <taxon>Tracheophyta</taxon>
        <taxon>Spermatophyta</taxon>
        <taxon>Magnoliopsida</taxon>
        <taxon>eudicotyledons</taxon>
        <taxon>Gunneridae</taxon>
        <taxon>Pentapetalae</taxon>
        <taxon>Caryophyllales</taxon>
        <taxon>Chenopodiaceae</taxon>
        <taxon>Chenopodioideae</taxon>
        <taxon>Atripliceae</taxon>
        <taxon>Chenopodium</taxon>
    </lineage>
</organism>
<dbReference type="PANTHER" id="PTHR19229:SF205">
    <property type="entry name" value="ABC TRANSPORTER A FAMILY MEMBER 1-RELATED"/>
    <property type="match status" value="1"/>
</dbReference>
<evidence type="ECO:0000313" key="13">
    <source>
        <dbReference type="Proteomes" id="UP000596660"/>
    </source>
</evidence>
<keyword evidence="3" id="KW-0813">Transport</keyword>
<reference evidence="12" key="2">
    <citation type="submission" date="2021-03" db="UniProtKB">
        <authorList>
            <consortium name="EnsemblPlants"/>
        </authorList>
    </citation>
    <scope>IDENTIFICATION</scope>
</reference>
<dbReference type="GO" id="GO:0140359">
    <property type="term" value="F:ABC-type transporter activity"/>
    <property type="evidence" value="ECO:0007669"/>
    <property type="project" value="InterPro"/>
</dbReference>
<dbReference type="PROSITE" id="PS00211">
    <property type="entry name" value="ABC_TRANSPORTER_1"/>
    <property type="match status" value="1"/>
</dbReference>
<dbReference type="OMA" id="LANFIVW"/>
<evidence type="ECO:0000256" key="1">
    <source>
        <dbReference type="ARBA" id="ARBA00004141"/>
    </source>
</evidence>
<dbReference type="FunFam" id="3.40.50.300:FF:000665">
    <property type="entry name" value="ABC transporter A family member 2"/>
    <property type="match status" value="1"/>
</dbReference>
<dbReference type="AlphaFoldDB" id="A0A803M190"/>
<evidence type="ECO:0000259" key="11">
    <source>
        <dbReference type="PROSITE" id="PS50893"/>
    </source>
</evidence>
<dbReference type="InterPro" id="IPR056788">
    <property type="entry name" value="ABCA2/9/11_C"/>
</dbReference>
<comment type="similarity">
    <text evidence="2">Belongs to the ABC transporter superfamily. ABCA family. CPR flippase (TC 3.A.1.211) subfamily.</text>
</comment>
<dbReference type="InterPro" id="IPR027417">
    <property type="entry name" value="P-loop_NTPase"/>
</dbReference>
<reference evidence="12" key="1">
    <citation type="journal article" date="2017" name="Nature">
        <title>The genome of Chenopodium quinoa.</title>
        <authorList>
            <person name="Jarvis D.E."/>
            <person name="Ho Y.S."/>
            <person name="Lightfoot D.J."/>
            <person name="Schmoeckel S.M."/>
            <person name="Li B."/>
            <person name="Borm T.J.A."/>
            <person name="Ohyanagi H."/>
            <person name="Mineta K."/>
            <person name="Michell C.T."/>
            <person name="Saber N."/>
            <person name="Kharbatia N.M."/>
            <person name="Rupper R.R."/>
            <person name="Sharp A.R."/>
            <person name="Dally N."/>
            <person name="Boughton B.A."/>
            <person name="Woo Y.H."/>
            <person name="Gao G."/>
            <person name="Schijlen E.G.W.M."/>
            <person name="Guo X."/>
            <person name="Momin A.A."/>
            <person name="Negrao S."/>
            <person name="Al-Babili S."/>
            <person name="Gehring C."/>
            <person name="Roessner U."/>
            <person name="Jung C."/>
            <person name="Murphy K."/>
            <person name="Arold S.T."/>
            <person name="Gojobori T."/>
            <person name="van der Linden C.G."/>
            <person name="van Loo E.N."/>
            <person name="Jellen E.N."/>
            <person name="Maughan P.J."/>
            <person name="Tester M."/>
        </authorList>
    </citation>
    <scope>NUCLEOTIDE SEQUENCE [LARGE SCALE GENOMIC DNA]</scope>
    <source>
        <strain evidence="12">cv. PI 614886</strain>
    </source>
</reference>
<keyword evidence="6" id="KW-0067">ATP-binding</keyword>
<dbReference type="GO" id="GO:0016887">
    <property type="term" value="F:ATP hydrolysis activity"/>
    <property type="evidence" value="ECO:0007669"/>
    <property type="project" value="InterPro"/>
</dbReference>
<comment type="subcellular location">
    <subcellularLocation>
        <location evidence="1">Membrane</location>
        <topology evidence="1">Multi-pass membrane protein</topology>
    </subcellularLocation>
</comment>
<evidence type="ECO:0000256" key="8">
    <source>
        <dbReference type="ARBA" id="ARBA00023136"/>
    </source>
</evidence>
<keyword evidence="13" id="KW-1185">Reference proteome</keyword>
<keyword evidence="4 10" id="KW-0812">Transmembrane</keyword>
<evidence type="ECO:0000256" key="3">
    <source>
        <dbReference type="ARBA" id="ARBA00022448"/>
    </source>
</evidence>
<evidence type="ECO:0000256" key="7">
    <source>
        <dbReference type="ARBA" id="ARBA00022989"/>
    </source>
</evidence>